<dbReference type="FunFam" id="1.10.510.10:FF:000084">
    <property type="entry name" value="Wall-associated receptor kinase 2"/>
    <property type="match status" value="1"/>
</dbReference>
<evidence type="ECO:0000256" key="5">
    <source>
        <dbReference type="ARBA" id="ARBA00022729"/>
    </source>
</evidence>
<dbReference type="GO" id="GO:0005886">
    <property type="term" value="C:plasma membrane"/>
    <property type="evidence" value="ECO:0007669"/>
    <property type="project" value="TreeGrafter"/>
</dbReference>
<keyword evidence="6 13" id="KW-0547">Nucleotide-binding</keyword>
<dbReference type="Gene3D" id="1.10.510.10">
    <property type="entry name" value="Transferase(Phosphotransferase) domain 1"/>
    <property type="match status" value="1"/>
</dbReference>
<dbReference type="AlphaFoldDB" id="A0AAE1IPD7"/>
<evidence type="ECO:0000256" key="13">
    <source>
        <dbReference type="PROSITE-ProRule" id="PRU10141"/>
    </source>
</evidence>
<evidence type="ECO:0000256" key="10">
    <source>
        <dbReference type="ARBA" id="ARBA00023136"/>
    </source>
</evidence>
<keyword evidence="2" id="KW-0723">Serine/threonine-protein kinase</keyword>
<evidence type="ECO:0000256" key="7">
    <source>
        <dbReference type="ARBA" id="ARBA00022777"/>
    </source>
</evidence>
<dbReference type="Proteomes" id="UP001293593">
    <property type="component" value="Unassembled WGS sequence"/>
</dbReference>
<comment type="subcellular location">
    <subcellularLocation>
        <location evidence="1">Membrane</location>
        <topology evidence="1">Single-pass type I membrane protein</topology>
    </subcellularLocation>
</comment>
<dbReference type="Pfam" id="PF23472">
    <property type="entry name" value="LysM2_CERK1_LYK3_4_5"/>
    <property type="match status" value="1"/>
</dbReference>
<dbReference type="InterPro" id="IPR018392">
    <property type="entry name" value="LysM"/>
</dbReference>
<keyword evidence="18" id="KW-1185">Reference proteome</keyword>
<evidence type="ECO:0000256" key="14">
    <source>
        <dbReference type="SAM" id="SignalP"/>
    </source>
</evidence>
<keyword evidence="8 13" id="KW-0067">ATP-binding</keyword>
<dbReference type="InterPro" id="IPR000719">
    <property type="entry name" value="Prot_kinase_dom"/>
</dbReference>
<keyword evidence="9" id="KW-1133">Transmembrane helix</keyword>
<gene>
    <name evidence="17" type="ORF">QN277_009473</name>
</gene>
<dbReference type="InterPro" id="IPR045274">
    <property type="entry name" value="WAK-like"/>
</dbReference>
<dbReference type="SMART" id="SM00257">
    <property type="entry name" value="LysM"/>
    <property type="match status" value="1"/>
</dbReference>
<evidence type="ECO:0000259" key="16">
    <source>
        <dbReference type="PROSITE" id="PS51782"/>
    </source>
</evidence>
<dbReference type="InterPro" id="IPR017441">
    <property type="entry name" value="Protein_kinase_ATP_BS"/>
</dbReference>
<evidence type="ECO:0000313" key="18">
    <source>
        <dbReference type="Proteomes" id="UP001293593"/>
    </source>
</evidence>
<keyword evidence="7" id="KW-0418">Kinase</keyword>
<organism evidence="17 18">
    <name type="scientific">Acacia crassicarpa</name>
    <name type="common">northern wattle</name>
    <dbReference type="NCBI Taxonomy" id="499986"/>
    <lineage>
        <taxon>Eukaryota</taxon>
        <taxon>Viridiplantae</taxon>
        <taxon>Streptophyta</taxon>
        <taxon>Embryophyta</taxon>
        <taxon>Tracheophyta</taxon>
        <taxon>Spermatophyta</taxon>
        <taxon>Magnoliopsida</taxon>
        <taxon>eudicotyledons</taxon>
        <taxon>Gunneridae</taxon>
        <taxon>Pentapetalae</taxon>
        <taxon>rosids</taxon>
        <taxon>fabids</taxon>
        <taxon>Fabales</taxon>
        <taxon>Fabaceae</taxon>
        <taxon>Caesalpinioideae</taxon>
        <taxon>mimosoid clade</taxon>
        <taxon>Acacieae</taxon>
        <taxon>Acacia</taxon>
    </lineage>
</organism>
<dbReference type="GO" id="GO:0004674">
    <property type="term" value="F:protein serine/threonine kinase activity"/>
    <property type="evidence" value="ECO:0007669"/>
    <property type="project" value="UniProtKB-KW"/>
</dbReference>
<dbReference type="PROSITE" id="PS00107">
    <property type="entry name" value="PROTEIN_KINASE_ATP"/>
    <property type="match status" value="1"/>
</dbReference>
<dbReference type="Gene3D" id="3.10.350.10">
    <property type="entry name" value="LysM domain"/>
    <property type="match status" value="1"/>
</dbReference>
<feature type="signal peptide" evidence="14">
    <location>
        <begin position="1"/>
        <end position="24"/>
    </location>
</feature>
<comment type="caution">
    <text evidence="17">The sequence shown here is derived from an EMBL/GenBank/DDBJ whole genome shotgun (WGS) entry which is preliminary data.</text>
</comment>
<dbReference type="InterPro" id="IPR056563">
    <property type="entry name" value="LysM3_LYK4_5"/>
</dbReference>
<keyword evidence="5 14" id="KW-0732">Signal</keyword>
<proteinExistence type="predicted"/>
<dbReference type="PROSITE" id="PS00108">
    <property type="entry name" value="PROTEIN_KINASE_ST"/>
    <property type="match status" value="1"/>
</dbReference>
<dbReference type="PROSITE" id="PS51782">
    <property type="entry name" value="LYSM"/>
    <property type="match status" value="1"/>
</dbReference>
<dbReference type="InterPro" id="IPR008271">
    <property type="entry name" value="Ser/Thr_kinase_AS"/>
</dbReference>
<sequence>MRLPSFHLQLLSLLSATTIHHCFCQQEYLNNTVYNCTFNLTKKAGYVCNGLHKSSSCTSFVTFRSIPPYYDTPLTISNLLGSEPSSIASINSNISSNSNKKIPWNRTVIVPVSCSCSGNLYQHATSYEMKKGDYYFKLVNNTYRGLVNCQMLVRQNYYLPENISIGAEVSVPVLCACPTARQIEDGVSYLLVHTLDYGDSLESVAVSYGVDQHSLMAANELTSNETLSAFTPILVPLKPSSCRLNPHLFYCTCSFSQLYPSNSSFNNLNCGHLQPDTHRFPVKLVASIGVGTGAGFLCLFILGYKLHQFIKQKQEKIRKEKLFRQNGGLLLQEKMSNYGNRESTKLFTAEELERATDSYNQSRFLGQGGYGTVYKGMLPDGAIVAVKKSREIARNQIETFVNEVVILSQINHRNIVKLLGCCLETENPLLVYEFIPNRTLSHHIHNKELKSNLSWDNRYRIACEVAGALAYMHFAASIPIFHRDIKTSNILLDHNYNAKVSDFGSSRSVPDDRTHLTTAVQGTFGYIDPVYFQTSQFSDKSDVYSFGVVLVELITGRKPFLEQAEGQNLVADFISLMENDQVLEILDARVVNEGGEGDILGIANLAMRCLRLNRKKRPTMKEVSTELEAMRKTPNALEITECSREFPNGKDISSSFGTIQESTEESTSLFLQMDSTSF</sequence>
<comment type="catalytic activity">
    <reaction evidence="12">
        <text>L-threonyl-[protein] + ATP = O-phospho-L-threonyl-[protein] + ADP + H(+)</text>
        <dbReference type="Rhea" id="RHEA:46608"/>
        <dbReference type="Rhea" id="RHEA-COMP:11060"/>
        <dbReference type="Rhea" id="RHEA-COMP:11605"/>
        <dbReference type="ChEBI" id="CHEBI:15378"/>
        <dbReference type="ChEBI" id="CHEBI:30013"/>
        <dbReference type="ChEBI" id="CHEBI:30616"/>
        <dbReference type="ChEBI" id="CHEBI:61977"/>
        <dbReference type="ChEBI" id="CHEBI:456216"/>
    </reaction>
</comment>
<evidence type="ECO:0000256" key="1">
    <source>
        <dbReference type="ARBA" id="ARBA00004479"/>
    </source>
</evidence>
<dbReference type="GO" id="GO:0005524">
    <property type="term" value="F:ATP binding"/>
    <property type="evidence" value="ECO:0007669"/>
    <property type="project" value="UniProtKB-UniRule"/>
</dbReference>
<dbReference type="InterPro" id="IPR036779">
    <property type="entry name" value="LysM_dom_sf"/>
</dbReference>
<keyword evidence="10" id="KW-0472">Membrane</keyword>
<dbReference type="CDD" id="cd00118">
    <property type="entry name" value="LysM"/>
    <property type="match status" value="1"/>
</dbReference>
<name>A0AAE1IPD7_9FABA</name>
<feature type="binding site" evidence="13">
    <location>
        <position position="388"/>
    </location>
    <ligand>
        <name>ATP</name>
        <dbReference type="ChEBI" id="CHEBI:30616"/>
    </ligand>
</feature>
<dbReference type="InterPro" id="IPR011009">
    <property type="entry name" value="Kinase-like_dom_sf"/>
</dbReference>
<comment type="catalytic activity">
    <reaction evidence="11">
        <text>L-seryl-[protein] + ATP = O-phospho-L-seryl-[protein] + ADP + H(+)</text>
        <dbReference type="Rhea" id="RHEA:17989"/>
        <dbReference type="Rhea" id="RHEA-COMP:9863"/>
        <dbReference type="Rhea" id="RHEA-COMP:11604"/>
        <dbReference type="ChEBI" id="CHEBI:15378"/>
        <dbReference type="ChEBI" id="CHEBI:29999"/>
        <dbReference type="ChEBI" id="CHEBI:30616"/>
        <dbReference type="ChEBI" id="CHEBI:83421"/>
        <dbReference type="ChEBI" id="CHEBI:456216"/>
    </reaction>
</comment>
<evidence type="ECO:0000256" key="11">
    <source>
        <dbReference type="ARBA" id="ARBA00047558"/>
    </source>
</evidence>
<accession>A0AAE1IPD7</accession>
<feature type="domain" description="LysM" evidence="16">
    <location>
        <begin position="191"/>
        <end position="235"/>
    </location>
</feature>
<dbReference type="Gene3D" id="3.30.200.20">
    <property type="entry name" value="Phosphorylase Kinase, domain 1"/>
    <property type="match status" value="1"/>
</dbReference>
<dbReference type="PANTHER" id="PTHR27005">
    <property type="entry name" value="WALL-ASSOCIATED RECEPTOR KINASE-LIKE 21"/>
    <property type="match status" value="1"/>
</dbReference>
<dbReference type="Pfam" id="PF23473">
    <property type="entry name" value="LysM3_LYK4_5"/>
    <property type="match status" value="1"/>
</dbReference>
<dbReference type="CDD" id="cd14066">
    <property type="entry name" value="STKc_IRAK"/>
    <property type="match status" value="1"/>
</dbReference>
<dbReference type="EMBL" id="JAWXYG010000014">
    <property type="protein sequence ID" value="KAK4254041.1"/>
    <property type="molecule type" value="Genomic_DNA"/>
</dbReference>
<evidence type="ECO:0000256" key="8">
    <source>
        <dbReference type="ARBA" id="ARBA00022840"/>
    </source>
</evidence>
<keyword evidence="3" id="KW-0808">Transferase</keyword>
<feature type="domain" description="Protein kinase" evidence="15">
    <location>
        <begin position="359"/>
        <end position="630"/>
    </location>
</feature>
<dbReference type="SMART" id="SM00220">
    <property type="entry name" value="S_TKc"/>
    <property type="match status" value="1"/>
</dbReference>
<protein>
    <submittedName>
        <fullName evidence="17">Uncharacterized protein</fullName>
    </submittedName>
</protein>
<dbReference type="Pfam" id="PF23446">
    <property type="entry name" value="LysM1_NFP_LYK"/>
    <property type="match status" value="1"/>
</dbReference>
<dbReference type="InterPro" id="IPR056562">
    <property type="entry name" value="LysM2_CERK1_LYK3_4_5"/>
</dbReference>
<dbReference type="GO" id="GO:0007166">
    <property type="term" value="P:cell surface receptor signaling pathway"/>
    <property type="evidence" value="ECO:0007669"/>
    <property type="project" value="InterPro"/>
</dbReference>
<keyword evidence="4" id="KW-0812">Transmembrane</keyword>
<evidence type="ECO:0000313" key="17">
    <source>
        <dbReference type="EMBL" id="KAK4254041.1"/>
    </source>
</evidence>
<dbReference type="InterPro" id="IPR056561">
    <property type="entry name" value="NFP_LYK_LysM1"/>
</dbReference>
<evidence type="ECO:0000259" key="15">
    <source>
        <dbReference type="PROSITE" id="PS50011"/>
    </source>
</evidence>
<dbReference type="PROSITE" id="PS50011">
    <property type="entry name" value="PROTEIN_KINASE_DOM"/>
    <property type="match status" value="1"/>
</dbReference>
<dbReference type="Pfam" id="PF00069">
    <property type="entry name" value="Pkinase"/>
    <property type="match status" value="1"/>
</dbReference>
<dbReference type="SUPFAM" id="SSF56112">
    <property type="entry name" value="Protein kinase-like (PK-like)"/>
    <property type="match status" value="1"/>
</dbReference>
<feature type="chain" id="PRO_5042091256" evidence="14">
    <location>
        <begin position="25"/>
        <end position="678"/>
    </location>
</feature>
<evidence type="ECO:0000256" key="4">
    <source>
        <dbReference type="ARBA" id="ARBA00022692"/>
    </source>
</evidence>
<evidence type="ECO:0000256" key="6">
    <source>
        <dbReference type="ARBA" id="ARBA00022741"/>
    </source>
</evidence>
<evidence type="ECO:0000256" key="9">
    <source>
        <dbReference type="ARBA" id="ARBA00022989"/>
    </source>
</evidence>
<dbReference type="PANTHER" id="PTHR27005:SF537">
    <property type="entry name" value="LYSM TYPE RECEPTOR KINASE"/>
    <property type="match status" value="1"/>
</dbReference>
<evidence type="ECO:0000256" key="2">
    <source>
        <dbReference type="ARBA" id="ARBA00022527"/>
    </source>
</evidence>
<evidence type="ECO:0000256" key="12">
    <source>
        <dbReference type="ARBA" id="ARBA00047951"/>
    </source>
</evidence>
<evidence type="ECO:0000256" key="3">
    <source>
        <dbReference type="ARBA" id="ARBA00022679"/>
    </source>
</evidence>
<dbReference type="FunFam" id="3.30.200.20:FF:000043">
    <property type="entry name" value="Wall-associated receptor kinase 2"/>
    <property type="match status" value="1"/>
</dbReference>
<reference evidence="17" key="1">
    <citation type="submission" date="2023-10" db="EMBL/GenBank/DDBJ databases">
        <title>Chromosome-level genome of the transformable northern wattle, Acacia crassicarpa.</title>
        <authorList>
            <person name="Massaro I."/>
            <person name="Sinha N.R."/>
            <person name="Poethig S."/>
            <person name="Leichty A.R."/>
        </authorList>
    </citation>
    <scope>NUCLEOTIDE SEQUENCE</scope>
    <source>
        <strain evidence="17">Acra3RX</strain>
        <tissue evidence="17">Leaf</tissue>
    </source>
</reference>